<name>A0A2M9HLC4_9BIFI</name>
<keyword evidence="1" id="KW-0812">Transmembrane</keyword>
<keyword evidence="3" id="KW-1185">Reference proteome</keyword>
<feature type="transmembrane region" description="Helical" evidence="1">
    <location>
        <begin position="33"/>
        <end position="56"/>
    </location>
</feature>
<gene>
    <name evidence="2" type="ORF">CSQ86_00595</name>
</gene>
<evidence type="ECO:0000313" key="3">
    <source>
        <dbReference type="Proteomes" id="UP000229239"/>
    </source>
</evidence>
<sequence length="183" mass="20465">MLLFFACWVIMVAVSWVIPYTHAFFADFENHKFEAAIVAVVTFVLSRVVANLIVLWHRGHMPDDLLGVETVLFDQLGYELVGGDDHSNPNDDSMMPTYVAFSVKTLLFRPVAWDRRIDVLAYPAGSEVGERGKAEEITLLISGDRVCLEGKAAGERLNPRPKYKENGEYLLVEDEPSASQSAM</sequence>
<keyword evidence="1" id="KW-1133">Transmembrane helix</keyword>
<dbReference type="Proteomes" id="UP000229239">
    <property type="component" value="Unassembled WGS sequence"/>
</dbReference>
<accession>A0A2M9HLC4</accession>
<keyword evidence="1" id="KW-0472">Membrane</keyword>
<protein>
    <submittedName>
        <fullName evidence="2">Uncharacterized protein</fullName>
    </submittedName>
</protein>
<reference evidence="3" key="1">
    <citation type="submission" date="2017-10" db="EMBL/GenBank/DDBJ databases">
        <title>Draft genome sequences of strains TRE 1, TRE 9, TRE H and TRI 7, isolated from tamarins, belonging to four potential novel Bifidobacterium species.</title>
        <authorList>
            <person name="Mattarelli P."/>
            <person name="Modesto M."/>
            <person name="Puglisi E."/>
            <person name="Morelli L."/>
            <person name="Bonetti A."/>
            <person name="Spezio C."/>
            <person name="Sandri C."/>
        </authorList>
    </citation>
    <scope>NUCLEOTIDE SEQUENCE [LARGE SCALE GENOMIC DNA]</scope>
    <source>
        <strain evidence="3">TREH</strain>
    </source>
</reference>
<dbReference type="EMBL" id="PEBJ01000001">
    <property type="protein sequence ID" value="PJM77622.1"/>
    <property type="molecule type" value="Genomic_DNA"/>
</dbReference>
<evidence type="ECO:0000256" key="1">
    <source>
        <dbReference type="SAM" id="Phobius"/>
    </source>
</evidence>
<proteinExistence type="predicted"/>
<dbReference type="AlphaFoldDB" id="A0A2M9HLC4"/>
<comment type="caution">
    <text evidence="2">The sequence shown here is derived from an EMBL/GenBank/DDBJ whole genome shotgun (WGS) entry which is preliminary data.</text>
</comment>
<organism evidence="2 3">
    <name type="scientific">Bifidobacterium felsineum</name>
    <dbReference type="NCBI Taxonomy" id="2045440"/>
    <lineage>
        <taxon>Bacteria</taxon>
        <taxon>Bacillati</taxon>
        <taxon>Actinomycetota</taxon>
        <taxon>Actinomycetes</taxon>
        <taxon>Bifidobacteriales</taxon>
        <taxon>Bifidobacteriaceae</taxon>
        <taxon>Bifidobacterium</taxon>
    </lineage>
</organism>
<evidence type="ECO:0000313" key="2">
    <source>
        <dbReference type="EMBL" id="PJM77622.1"/>
    </source>
</evidence>